<dbReference type="Gene3D" id="1.10.1790.10">
    <property type="entry name" value="PRD domain"/>
    <property type="match status" value="2"/>
</dbReference>
<dbReference type="AlphaFoldDB" id="A0A926EUJ7"/>
<dbReference type="InterPro" id="IPR025943">
    <property type="entry name" value="Sigma_54_int_dom_ATP-bd_2"/>
</dbReference>
<dbReference type="InterPro" id="IPR011608">
    <property type="entry name" value="PRD"/>
</dbReference>
<dbReference type="SMART" id="SM00382">
    <property type="entry name" value="AAA"/>
    <property type="match status" value="1"/>
</dbReference>
<dbReference type="PROSITE" id="PS51372">
    <property type="entry name" value="PRD_2"/>
    <property type="match status" value="2"/>
</dbReference>
<dbReference type="SUPFAM" id="SSF63520">
    <property type="entry name" value="PTS-regulatory domain, PRD"/>
    <property type="match status" value="2"/>
</dbReference>
<evidence type="ECO:0000259" key="6">
    <source>
        <dbReference type="PROSITE" id="PS51372"/>
    </source>
</evidence>
<evidence type="ECO:0000259" key="5">
    <source>
        <dbReference type="PROSITE" id="PS51096"/>
    </source>
</evidence>
<name>A0A926EUJ7_9FIRM</name>
<protein>
    <submittedName>
        <fullName evidence="7">Sigma 54-interacting transcriptional regulator</fullName>
    </submittedName>
</protein>
<dbReference type="EMBL" id="JACRTG010000030">
    <property type="protein sequence ID" value="MBC8589166.1"/>
    <property type="molecule type" value="Genomic_DNA"/>
</dbReference>
<gene>
    <name evidence="7" type="ORF">H8707_13170</name>
</gene>
<evidence type="ECO:0000259" key="4">
    <source>
        <dbReference type="PROSITE" id="PS50045"/>
    </source>
</evidence>
<dbReference type="PROSITE" id="PS51096">
    <property type="entry name" value="PTS_EIIA_TYPE_4"/>
    <property type="match status" value="1"/>
</dbReference>
<dbReference type="Gene3D" id="3.40.50.510">
    <property type="entry name" value="Phosphotransferase system, mannose-type IIA component"/>
    <property type="match status" value="1"/>
</dbReference>
<feature type="domain" description="PRD" evidence="6">
    <location>
        <begin position="848"/>
        <end position="946"/>
    </location>
</feature>
<proteinExistence type="predicted"/>
<dbReference type="Gene3D" id="3.40.50.300">
    <property type="entry name" value="P-loop containing nucleotide triphosphate hydrolases"/>
    <property type="match status" value="1"/>
</dbReference>
<dbReference type="InterPro" id="IPR003593">
    <property type="entry name" value="AAA+_ATPase"/>
</dbReference>
<dbReference type="GO" id="GO:0016020">
    <property type="term" value="C:membrane"/>
    <property type="evidence" value="ECO:0007669"/>
    <property type="project" value="InterPro"/>
</dbReference>
<evidence type="ECO:0000313" key="7">
    <source>
        <dbReference type="EMBL" id="MBC8589166.1"/>
    </source>
</evidence>
<feature type="domain" description="PTS EIIA type-4" evidence="5">
    <location>
        <begin position="585"/>
        <end position="720"/>
    </location>
</feature>
<dbReference type="CDD" id="cd00009">
    <property type="entry name" value="AAA"/>
    <property type="match status" value="1"/>
</dbReference>
<dbReference type="GO" id="GO:0016740">
    <property type="term" value="F:transferase activity"/>
    <property type="evidence" value="ECO:0007669"/>
    <property type="project" value="UniProtKB-KW"/>
</dbReference>
<comment type="caution">
    <text evidence="7">The sequence shown here is derived from an EMBL/GenBank/DDBJ whole genome shotgun (WGS) entry which is preliminary data.</text>
</comment>
<evidence type="ECO:0000256" key="2">
    <source>
        <dbReference type="ARBA" id="ARBA00022741"/>
    </source>
</evidence>
<dbReference type="PROSITE" id="PS00676">
    <property type="entry name" value="SIGMA54_INTERACT_2"/>
    <property type="match status" value="1"/>
</dbReference>
<keyword evidence="3" id="KW-0067">ATP-binding</keyword>
<dbReference type="GO" id="GO:0009401">
    <property type="term" value="P:phosphoenolpyruvate-dependent sugar phosphotransferase system"/>
    <property type="evidence" value="ECO:0007669"/>
    <property type="project" value="InterPro"/>
</dbReference>
<organism evidence="7 8">
    <name type="scientific">Paratissierella segnis</name>
    <dbReference type="NCBI Taxonomy" id="2763679"/>
    <lineage>
        <taxon>Bacteria</taxon>
        <taxon>Bacillati</taxon>
        <taxon>Bacillota</taxon>
        <taxon>Tissierellia</taxon>
        <taxon>Tissierellales</taxon>
        <taxon>Tissierellaceae</taxon>
        <taxon>Paratissierella</taxon>
    </lineage>
</organism>
<sequence length="946" mass="106935">MTRKDIIFNALKTLSEDVTIEDLREELKIGFDAETISNFTNIGRSNASRELNQLVRERRVLKIEGRPVRFIEKEKVDKLLSIDYEGDCTFGSFEDFVAIFTPQSPDSMSNDQDPFEKIIGYKGSLELVIKQAKAAMLYPPKGLHTLITGATGVGKTTFADIMHKYAGHVGTIDKEGKFVIFNCSEYAENPQLILSQLFGHKKGSFTGAEEDKAGLIEKADGGILLLDEIHRLPPEGQEMLFLLMDKNIFRRLGETDGYRKANVLIIGATTEDINSILLGTFLRRIPMVINLSSLDKRPLSERLEFIETFFLEEVNNVNVPIKVYRDVLRAFLLYDCKGNIGQLKGDIQLLCARGFLDYKTYNKREIEIDTPFLPEHIYNGLLSYNKKREELLNLLGHEKDYYIFRQSNKAKLITIDDYNLSDNLYDEITEKYNHYNERGFSEVKINEIISRDIEGYLKKLLKRCNTKKDVPDKEELFKIVSPRVYNAVEVALIVAEQKLGRKFKYRTVVGLAMHISALMERIVDGKTIYNEEINKIAINNPNEFGAAKVIREILQQELEIEIPKEEVGFLTMFLSTVDLEEEFKKIGVIVLAHGESTASSVGKVVNSLLGTDHCNAIDMPLDVKVEDILEITIKKVKEIDEGKGVFLLVDMGSLTAFPEIIYKKTGIITSSVETISTPVVIEAVRKSLLPEMTLSSLTDEIKSVNPYIGRMVSGDLKNKVDILDPKIVLTTCVTGQGAAIKIAHLLENALSFIQEYNIKIKPVDIINKFNINSVLSAEEIKNVVAVVGTIDLCIPDVIFIPIDELIIGDGIKVLEKAIIGIESSSIVKERASDENMFVNVLEKMLTFLNPTKAYNLINKSFVTLINLLGIKDTKQLKVRYIFHCCCMVERLLQNDILPYQNIENHIQNKLDMYKKVKLSLVNVEEVFGIVIPDTEVGYIIDLFDTL</sequence>
<dbReference type="RefSeq" id="WP_262430626.1">
    <property type="nucleotide sequence ID" value="NZ_JACRTG010000030.1"/>
</dbReference>
<dbReference type="GO" id="GO:0006355">
    <property type="term" value="P:regulation of DNA-templated transcription"/>
    <property type="evidence" value="ECO:0007669"/>
    <property type="project" value="InterPro"/>
</dbReference>
<keyword evidence="1" id="KW-0808">Transferase</keyword>
<reference evidence="7" key="1">
    <citation type="submission" date="2020-08" db="EMBL/GenBank/DDBJ databases">
        <title>Genome public.</title>
        <authorList>
            <person name="Liu C."/>
            <person name="Sun Q."/>
        </authorList>
    </citation>
    <scope>NUCLEOTIDE SEQUENCE</scope>
    <source>
        <strain evidence="7">BX21</strain>
    </source>
</reference>
<keyword evidence="8" id="KW-1185">Reference proteome</keyword>
<dbReference type="SUPFAM" id="SSF53062">
    <property type="entry name" value="PTS system fructose IIA component-like"/>
    <property type="match status" value="1"/>
</dbReference>
<dbReference type="InterPro" id="IPR036662">
    <property type="entry name" value="PTS_EIIA_man-typ_sf"/>
</dbReference>
<dbReference type="InterPro" id="IPR036634">
    <property type="entry name" value="PRD_sf"/>
</dbReference>
<keyword evidence="2" id="KW-0547">Nucleotide-binding</keyword>
<evidence type="ECO:0000313" key="8">
    <source>
        <dbReference type="Proteomes" id="UP000601171"/>
    </source>
</evidence>
<dbReference type="InterPro" id="IPR004701">
    <property type="entry name" value="PTS_EIIA_man-typ"/>
</dbReference>
<dbReference type="Proteomes" id="UP000601171">
    <property type="component" value="Unassembled WGS sequence"/>
</dbReference>
<evidence type="ECO:0000256" key="1">
    <source>
        <dbReference type="ARBA" id="ARBA00022679"/>
    </source>
</evidence>
<dbReference type="InterPro" id="IPR002078">
    <property type="entry name" value="Sigma_54_int"/>
</dbReference>
<dbReference type="Pfam" id="PF00874">
    <property type="entry name" value="PRD"/>
    <property type="match status" value="2"/>
</dbReference>
<dbReference type="SUPFAM" id="SSF52540">
    <property type="entry name" value="P-loop containing nucleoside triphosphate hydrolases"/>
    <property type="match status" value="1"/>
</dbReference>
<dbReference type="GO" id="GO:0005524">
    <property type="term" value="F:ATP binding"/>
    <property type="evidence" value="ECO:0007669"/>
    <property type="project" value="UniProtKB-KW"/>
</dbReference>
<evidence type="ECO:0000256" key="3">
    <source>
        <dbReference type="ARBA" id="ARBA00022840"/>
    </source>
</evidence>
<dbReference type="PROSITE" id="PS50045">
    <property type="entry name" value="SIGMA54_INTERACT_4"/>
    <property type="match status" value="1"/>
</dbReference>
<dbReference type="PANTHER" id="PTHR32071:SF90">
    <property type="entry name" value="TRANSCRIPTIONAL REGULATORY PROTEIN LEVR"/>
    <property type="match status" value="1"/>
</dbReference>
<dbReference type="PANTHER" id="PTHR32071">
    <property type="entry name" value="TRANSCRIPTIONAL REGULATORY PROTEIN"/>
    <property type="match status" value="1"/>
</dbReference>
<feature type="domain" description="Sigma-54 factor interaction" evidence="4">
    <location>
        <begin position="118"/>
        <end position="352"/>
    </location>
</feature>
<dbReference type="Pfam" id="PF03610">
    <property type="entry name" value="EIIA-man"/>
    <property type="match status" value="1"/>
</dbReference>
<dbReference type="InterPro" id="IPR027417">
    <property type="entry name" value="P-loop_NTPase"/>
</dbReference>
<dbReference type="Pfam" id="PF00158">
    <property type="entry name" value="Sigma54_activat"/>
    <property type="match status" value="1"/>
</dbReference>
<feature type="domain" description="PRD" evidence="6">
    <location>
        <begin position="479"/>
        <end position="584"/>
    </location>
</feature>
<accession>A0A926EUJ7</accession>